<evidence type="ECO:0000313" key="1">
    <source>
        <dbReference type="EMBL" id="NMH28466.1"/>
    </source>
</evidence>
<proteinExistence type="predicted"/>
<keyword evidence="2" id="KW-1185">Reference proteome</keyword>
<sequence length="73" mass="8300">MLELTRSPNNYTLTYEDGTYILCVSLDASGFNEVNYKLNAGEIYSYESQKEPFLNLLAQQIRDNPDGFGKVVK</sequence>
<dbReference type="RefSeq" id="WP_169527578.1">
    <property type="nucleotide sequence ID" value="NZ_JAAMPU010000106.1"/>
</dbReference>
<gene>
    <name evidence="1" type="ORF">G6047_10520</name>
</gene>
<evidence type="ECO:0000313" key="2">
    <source>
        <dbReference type="Proteomes" id="UP000712080"/>
    </source>
</evidence>
<name>A0A972JGR2_9FLAO</name>
<accession>A0A972JGR2</accession>
<organism evidence="1 2">
    <name type="scientific">Flavobacterium silvaticum</name>
    <dbReference type="NCBI Taxonomy" id="1852020"/>
    <lineage>
        <taxon>Bacteria</taxon>
        <taxon>Pseudomonadati</taxon>
        <taxon>Bacteroidota</taxon>
        <taxon>Flavobacteriia</taxon>
        <taxon>Flavobacteriales</taxon>
        <taxon>Flavobacteriaceae</taxon>
        <taxon>Flavobacterium</taxon>
    </lineage>
</organism>
<protein>
    <submittedName>
        <fullName evidence="1">Uncharacterized protein</fullName>
    </submittedName>
</protein>
<dbReference type="Proteomes" id="UP000712080">
    <property type="component" value="Unassembled WGS sequence"/>
</dbReference>
<comment type="caution">
    <text evidence="1">The sequence shown here is derived from an EMBL/GenBank/DDBJ whole genome shotgun (WGS) entry which is preliminary data.</text>
</comment>
<dbReference type="EMBL" id="JAAMPU010000106">
    <property type="protein sequence ID" value="NMH28466.1"/>
    <property type="molecule type" value="Genomic_DNA"/>
</dbReference>
<dbReference type="AlphaFoldDB" id="A0A972JGR2"/>
<reference evidence="1" key="1">
    <citation type="submission" date="2020-02" db="EMBL/GenBank/DDBJ databases">
        <title>Flavobacterium sp. genome.</title>
        <authorList>
            <person name="Jung H.S."/>
            <person name="Baek J.H."/>
            <person name="Jeon C.O."/>
        </authorList>
    </citation>
    <scope>NUCLEOTIDE SEQUENCE</scope>
    <source>
        <strain evidence="1">SE-s28</strain>
    </source>
</reference>